<feature type="transmembrane region" description="Helical" evidence="1">
    <location>
        <begin position="277"/>
        <end position="294"/>
    </location>
</feature>
<keyword evidence="1" id="KW-0812">Transmembrane</keyword>
<feature type="transmembrane region" description="Helical" evidence="1">
    <location>
        <begin position="114"/>
        <end position="135"/>
    </location>
</feature>
<evidence type="ECO:0008006" key="4">
    <source>
        <dbReference type="Google" id="ProtNLM"/>
    </source>
</evidence>
<dbReference type="AlphaFoldDB" id="A0A9N9SC96"/>
<feature type="transmembrane region" description="Helical" evidence="1">
    <location>
        <begin position="42"/>
        <end position="62"/>
    </location>
</feature>
<evidence type="ECO:0000313" key="3">
    <source>
        <dbReference type="Proteomes" id="UP001153737"/>
    </source>
</evidence>
<dbReference type="EMBL" id="OU896707">
    <property type="protein sequence ID" value="CAG9813145.1"/>
    <property type="molecule type" value="Genomic_DNA"/>
</dbReference>
<reference evidence="2" key="2">
    <citation type="submission" date="2022-10" db="EMBL/GenBank/DDBJ databases">
        <authorList>
            <consortium name="ENA_rothamsted_submissions"/>
            <consortium name="culmorum"/>
            <person name="King R."/>
        </authorList>
    </citation>
    <scope>NUCLEOTIDE SEQUENCE</scope>
</reference>
<feature type="transmembrane region" description="Helical" evidence="1">
    <location>
        <begin position="226"/>
        <end position="256"/>
    </location>
</feature>
<evidence type="ECO:0000313" key="2">
    <source>
        <dbReference type="EMBL" id="CAG9813145.1"/>
    </source>
</evidence>
<keyword evidence="1" id="KW-0472">Membrane</keyword>
<dbReference type="Gene3D" id="1.20.1070.10">
    <property type="entry name" value="Rhodopsin 7-helix transmembrane proteins"/>
    <property type="match status" value="1"/>
</dbReference>
<name>A0A9N9SC96_PHACE</name>
<evidence type="ECO:0000256" key="1">
    <source>
        <dbReference type="SAM" id="Phobius"/>
    </source>
</evidence>
<keyword evidence="1" id="KW-1133">Transmembrane helix</keyword>
<feature type="transmembrane region" description="Helical" evidence="1">
    <location>
        <begin position="184"/>
        <end position="206"/>
    </location>
</feature>
<gene>
    <name evidence="2" type="ORF">PHAECO_LOCUS996</name>
</gene>
<reference evidence="2" key="1">
    <citation type="submission" date="2022-01" db="EMBL/GenBank/DDBJ databases">
        <authorList>
            <person name="King R."/>
        </authorList>
    </citation>
    <scope>NUCLEOTIDE SEQUENCE</scope>
</reference>
<feature type="transmembrane region" description="Helical" evidence="1">
    <location>
        <begin position="69"/>
        <end position="94"/>
    </location>
</feature>
<accession>A0A9N9SC96</accession>
<dbReference type="Proteomes" id="UP001153737">
    <property type="component" value="Chromosome 1"/>
</dbReference>
<organism evidence="2 3">
    <name type="scientific">Phaedon cochleariae</name>
    <name type="common">Mustard beetle</name>
    <dbReference type="NCBI Taxonomy" id="80249"/>
    <lineage>
        <taxon>Eukaryota</taxon>
        <taxon>Metazoa</taxon>
        <taxon>Ecdysozoa</taxon>
        <taxon>Arthropoda</taxon>
        <taxon>Hexapoda</taxon>
        <taxon>Insecta</taxon>
        <taxon>Pterygota</taxon>
        <taxon>Neoptera</taxon>
        <taxon>Endopterygota</taxon>
        <taxon>Coleoptera</taxon>
        <taxon>Polyphaga</taxon>
        <taxon>Cucujiformia</taxon>
        <taxon>Chrysomeloidea</taxon>
        <taxon>Chrysomelidae</taxon>
        <taxon>Chrysomelinae</taxon>
        <taxon>Chrysomelini</taxon>
        <taxon>Phaedon</taxon>
    </lineage>
</organism>
<protein>
    <recommendedName>
        <fullName evidence="4">G-protein coupled receptors family 1 profile domain-containing protein</fullName>
    </recommendedName>
</protein>
<keyword evidence="3" id="KW-1185">Reference proteome</keyword>
<sequence length="374" mass="42883">MEHINETLEGLLLNESLVNNVTENFNDVAESDYHLPQWILNFYFGFICLGCAVDLIFVSALIRSKRSGTLSLVLQISAVDAISPFIAAIEILTLNNHTWIFSHNTCLIYNGLEILINSLTLWLIICLNFHVISLWNMHKSNTAKKNTNPLTSCGDESNECLVTNREHSSNRILNIDYRKRKNDVAIVIPTILIWFFCISLSIPNFTLSSILKMKQQHTICAIIDNFYGYILQILLLVFKVLLPIPLILFSLIVSIIKLTKTSLKDIDTMLTKDFVEIRDLLIFCIALTILYLATSFQRNLFHFLHINSHSFSTNSSEIFKVPPLYNNQLSAWNNMSLTMLHYSCNMLRALLCLCMLPKFRGLIKNRIFFCSTKD</sequence>
<dbReference type="OrthoDB" id="6760977at2759"/>
<proteinExistence type="predicted"/>